<accession>A0A9P1GTX8</accession>
<organism evidence="4">
    <name type="scientific">Cladocopium goreaui</name>
    <dbReference type="NCBI Taxonomy" id="2562237"/>
    <lineage>
        <taxon>Eukaryota</taxon>
        <taxon>Sar</taxon>
        <taxon>Alveolata</taxon>
        <taxon>Dinophyceae</taxon>
        <taxon>Suessiales</taxon>
        <taxon>Symbiodiniaceae</taxon>
        <taxon>Cladocopium</taxon>
    </lineage>
</organism>
<dbReference type="SUPFAM" id="SSF53254">
    <property type="entry name" value="Phosphoglycerate mutase-like"/>
    <property type="match status" value="1"/>
</dbReference>
<sequence length="378" mass="41887">MGSSPKRSKRMLPNNVTAVTAFDMTQKPPKPSEHPKQVVILMRHGDRTPVREKFGELDLSHLAPKWRSLLPTEAEQAELDSVRVEREEGTGSNSYASFVGEGHLGQLTSLGFDQCRRAGQQLKARYPEARIRAFSTDFPRTIHTASCVLLGFGASEPPAVSVAAPERQTLLPNYDGRCRRYAALRQQLIEAAHAGVPTALEMMRRELEEMLLPVMGVEPMKKILDFTPFCVHQDVVGTFDGINWEMAKKIEKYKASVEAAAYANPELLRLAAGRLVQDVMDYLSQDGHQITLLAAHDNMMTAFLVALDVFKEQWPLYASMVLLETAELNGPRSVRVLMNDEVCLDWEPLETLRTRVSATVMSAAQYAAACDGIAGSTA</sequence>
<dbReference type="CDD" id="cd07061">
    <property type="entry name" value="HP_HAP_like"/>
    <property type="match status" value="1"/>
</dbReference>
<comment type="caution">
    <text evidence="4">The sequence shown here is derived from an EMBL/GenBank/DDBJ whole genome shotgun (WGS) entry which is preliminary data.</text>
</comment>
<dbReference type="AlphaFoldDB" id="A0A9P1GTX8"/>
<dbReference type="PROSITE" id="PS00778">
    <property type="entry name" value="HIS_ACID_PHOSPHAT_2"/>
    <property type="match status" value="1"/>
</dbReference>
<evidence type="ECO:0000313" key="5">
    <source>
        <dbReference type="EMBL" id="CAL1174133.1"/>
    </source>
</evidence>
<feature type="compositionally biased region" description="Basic residues" evidence="3">
    <location>
        <begin position="1"/>
        <end position="10"/>
    </location>
</feature>
<evidence type="ECO:0000313" key="6">
    <source>
        <dbReference type="EMBL" id="CAL4808070.1"/>
    </source>
</evidence>
<dbReference type="GO" id="GO:0016791">
    <property type="term" value="F:phosphatase activity"/>
    <property type="evidence" value="ECO:0007669"/>
    <property type="project" value="TreeGrafter"/>
</dbReference>
<dbReference type="Pfam" id="PF00328">
    <property type="entry name" value="His_Phos_2"/>
    <property type="match status" value="1"/>
</dbReference>
<evidence type="ECO:0000313" key="4">
    <source>
        <dbReference type="EMBL" id="CAI4020758.1"/>
    </source>
</evidence>
<keyword evidence="2" id="KW-0378">Hydrolase</keyword>
<reference evidence="4" key="1">
    <citation type="submission" date="2022-10" db="EMBL/GenBank/DDBJ databases">
        <authorList>
            <person name="Chen Y."/>
            <person name="Dougan E. K."/>
            <person name="Chan C."/>
            <person name="Rhodes N."/>
            <person name="Thang M."/>
        </authorList>
    </citation>
    <scope>NUCLEOTIDE SEQUENCE</scope>
</reference>
<name>A0A9P1GTX8_9DINO</name>
<dbReference type="Proteomes" id="UP001152797">
    <property type="component" value="Unassembled WGS sequence"/>
</dbReference>
<dbReference type="Gene3D" id="3.40.50.1240">
    <property type="entry name" value="Phosphoglycerate mutase-like"/>
    <property type="match status" value="1"/>
</dbReference>
<feature type="region of interest" description="Disordered" evidence="3">
    <location>
        <begin position="1"/>
        <end position="34"/>
    </location>
</feature>
<comment type="similarity">
    <text evidence="1">Belongs to the histidine acid phosphatase family.</text>
</comment>
<protein>
    <submittedName>
        <fullName evidence="6">Exportin-2</fullName>
    </submittedName>
</protein>
<evidence type="ECO:0000313" key="7">
    <source>
        <dbReference type="Proteomes" id="UP001152797"/>
    </source>
</evidence>
<dbReference type="EMBL" id="CAMXCT020006831">
    <property type="protein sequence ID" value="CAL1174133.1"/>
    <property type="molecule type" value="Genomic_DNA"/>
</dbReference>
<dbReference type="EMBL" id="CAMXCT010006831">
    <property type="protein sequence ID" value="CAI4020758.1"/>
    <property type="molecule type" value="Genomic_DNA"/>
</dbReference>
<evidence type="ECO:0000256" key="1">
    <source>
        <dbReference type="ARBA" id="ARBA00005375"/>
    </source>
</evidence>
<dbReference type="InterPro" id="IPR033379">
    <property type="entry name" value="Acid_Pase_AS"/>
</dbReference>
<dbReference type="InterPro" id="IPR050645">
    <property type="entry name" value="Histidine_acid_phosphatase"/>
</dbReference>
<dbReference type="OrthoDB" id="10257284at2759"/>
<gene>
    <name evidence="4" type="ORF">C1SCF055_LOCUS45144</name>
</gene>
<dbReference type="PANTHER" id="PTHR11567">
    <property type="entry name" value="ACID PHOSPHATASE-RELATED"/>
    <property type="match status" value="1"/>
</dbReference>
<evidence type="ECO:0000256" key="2">
    <source>
        <dbReference type="ARBA" id="ARBA00022801"/>
    </source>
</evidence>
<evidence type="ECO:0000256" key="3">
    <source>
        <dbReference type="SAM" id="MobiDB-lite"/>
    </source>
</evidence>
<dbReference type="InterPro" id="IPR029033">
    <property type="entry name" value="His_PPase_superfam"/>
</dbReference>
<dbReference type="InterPro" id="IPR000560">
    <property type="entry name" value="His_Pase_clade-2"/>
</dbReference>
<proteinExistence type="inferred from homology"/>
<reference evidence="5" key="2">
    <citation type="submission" date="2024-04" db="EMBL/GenBank/DDBJ databases">
        <authorList>
            <person name="Chen Y."/>
            <person name="Shah S."/>
            <person name="Dougan E. K."/>
            <person name="Thang M."/>
            <person name="Chan C."/>
        </authorList>
    </citation>
    <scope>NUCLEOTIDE SEQUENCE [LARGE SCALE GENOMIC DNA]</scope>
</reference>
<keyword evidence="7" id="KW-1185">Reference proteome</keyword>
<dbReference type="EMBL" id="CAMXCT030006831">
    <property type="protein sequence ID" value="CAL4808070.1"/>
    <property type="molecule type" value="Genomic_DNA"/>
</dbReference>
<dbReference type="PANTHER" id="PTHR11567:SF110">
    <property type="entry name" value="2-PHOSPHOXYLOSE PHOSPHATASE 1"/>
    <property type="match status" value="1"/>
</dbReference>